<evidence type="ECO:0000313" key="2">
    <source>
        <dbReference type="EMBL" id="OIR18190.1"/>
    </source>
</evidence>
<dbReference type="EMBL" id="MLJW01000003">
    <property type="protein sequence ID" value="OIR18190.1"/>
    <property type="molecule type" value="Genomic_DNA"/>
</dbReference>
<keyword evidence="1" id="KW-0472">Membrane</keyword>
<gene>
    <name evidence="2" type="ORF">GALL_15170</name>
</gene>
<keyword evidence="1" id="KW-0812">Transmembrane</keyword>
<proteinExistence type="predicted"/>
<keyword evidence="1" id="KW-1133">Transmembrane helix</keyword>
<feature type="transmembrane region" description="Helical" evidence="1">
    <location>
        <begin position="44"/>
        <end position="68"/>
    </location>
</feature>
<dbReference type="AlphaFoldDB" id="A0A1J5U1N2"/>
<accession>A0A1J5U1N2</accession>
<reference evidence="2" key="1">
    <citation type="submission" date="2016-10" db="EMBL/GenBank/DDBJ databases">
        <title>Sequence of Gallionella enrichment culture.</title>
        <authorList>
            <person name="Poehlein A."/>
            <person name="Muehling M."/>
            <person name="Daniel R."/>
        </authorList>
    </citation>
    <scope>NUCLEOTIDE SEQUENCE</scope>
</reference>
<name>A0A1J5U1N2_9ZZZZ</name>
<comment type="caution">
    <text evidence="2">The sequence shown here is derived from an EMBL/GenBank/DDBJ whole genome shotgun (WGS) entry which is preliminary data.</text>
</comment>
<protein>
    <submittedName>
        <fullName evidence="2">Uncharacterized protein</fullName>
    </submittedName>
</protein>
<feature type="transmembrane region" description="Helical" evidence="1">
    <location>
        <begin position="12"/>
        <end position="32"/>
    </location>
</feature>
<organism evidence="2">
    <name type="scientific">mine drainage metagenome</name>
    <dbReference type="NCBI Taxonomy" id="410659"/>
    <lineage>
        <taxon>unclassified sequences</taxon>
        <taxon>metagenomes</taxon>
        <taxon>ecological metagenomes</taxon>
    </lineage>
</organism>
<sequence length="182" mass="20335">MRTYTIAPASPTSFKAAASVFVGAFGTIWLFIEPLGLFGLVPTVGSIMGIVLYLLMLCAALLVVVVFLRSYRWYKIHNLPFVALNVASASDGATYSRRVAANMQIRDFLYDFLNLLSRGPGREKLQLFRRHYLPVLQVRRGDAFIDVDSNLTASNAGLKDQDFCQVRGEPHKVDDRILFSRG</sequence>
<evidence type="ECO:0000256" key="1">
    <source>
        <dbReference type="SAM" id="Phobius"/>
    </source>
</evidence>